<reference evidence="2" key="1">
    <citation type="submission" date="2020-10" db="EMBL/GenBank/DDBJ databases">
        <authorList>
            <person name="Gilroy R."/>
        </authorList>
    </citation>
    <scope>NUCLEOTIDE SEQUENCE</scope>
    <source>
        <strain evidence="2">2889</strain>
    </source>
</reference>
<sequence length="420" mass="47237">MQNTVLQNNLIDALDNVMLRAEEIVTNDTAMTQLNMHLLKSDVRNLYKIICQIELAEFSPAECSHQQTVGILRQELEELKQAEEMLHTQEAGTSPKNTEPEVLSEPNPDFQTELTAEPAVANAEDAHSASVPQESQTKIENAMPDNTDKPADMPATEPDTAEQCPENPTEAQTQTPEPQNKTPELPFAEEEFQQSSLENVHTAIEPEQETAEPETAFSNAQVLSDFMPTEEDPQSYVTEITAMVQANTKEQDMSQVAVSSTAMPDEKVARIVSNRWNTDAQESQESEREEKPSESSSPSPAGIFGKLKETEAMNRATNPTNLKSLFEKLKPHKTVNDVQQHPIQDLKSLIGLNEKFLFINKLFKGNIDDYRKMIEMVDKAASRQEMEEIISPLEKQYQWDPESLAYITLFDLLNKKFPEA</sequence>
<proteinExistence type="predicted"/>
<feature type="compositionally biased region" description="Polar residues" evidence="1">
    <location>
        <begin position="169"/>
        <end position="182"/>
    </location>
</feature>
<accession>A0A9D9DRY8</accession>
<gene>
    <name evidence="2" type="ORF">IAB08_03905</name>
</gene>
<feature type="region of interest" description="Disordered" evidence="1">
    <location>
        <begin position="275"/>
        <end position="304"/>
    </location>
</feature>
<dbReference type="EMBL" id="JADIMZ010000058">
    <property type="protein sequence ID" value="MBO8432423.1"/>
    <property type="molecule type" value="Genomic_DNA"/>
</dbReference>
<dbReference type="Proteomes" id="UP000823612">
    <property type="component" value="Unassembled WGS sequence"/>
</dbReference>
<evidence type="ECO:0000313" key="2">
    <source>
        <dbReference type="EMBL" id="MBO8432423.1"/>
    </source>
</evidence>
<reference evidence="2" key="2">
    <citation type="journal article" date="2021" name="PeerJ">
        <title>Extensive microbial diversity within the chicken gut microbiome revealed by metagenomics and culture.</title>
        <authorList>
            <person name="Gilroy R."/>
            <person name="Ravi A."/>
            <person name="Getino M."/>
            <person name="Pursley I."/>
            <person name="Horton D.L."/>
            <person name="Alikhan N.F."/>
            <person name="Baker D."/>
            <person name="Gharbi K."/>
            <person name="Hall N."/>
            <person name="Watson M."/>
            <person name="Adriaenssens E.M."/>
            <person name="Foster-Nyarko E."/>
            <person name="Jarju S."/>
            <person name="Secka A."/>
            <person name="Antonio M."/>
            <person name="Oren A."/>
            <person name="Chaudhuri R.R."/>
            <person name="La Ragione R."/>
            <person name="Hildebrand F."/>
            <person name="Pallen M.J."/>
        </authorList>
    </citation>
    <scope>NUCLEOTIDE SEQUENCE</scope>
    <source>
        <strain evidence="2">2889</strain>
    </source>
</reference>
<evidence type="ECO:0000256" key="1">
    <source>
        <dbReference type="SAM" id="MobiDB-lite"/>
    </source>
</evidence>
<feature type="region of interest" description="Disordered" evidence="1">
    <location>
        <begin position="87"/>
        <end position="109"/>
    </location>
</feature>
<comment type="caution">
    <text evidence="2">The sequence shown here is derived from an EMBL/GenBank/DDBJ whole genome shotgun (WGS) entry which is preliminary data.</text>
</comment>
<evidence type="ECO:0000313" key="3">
    <source>
        <dbReference type="Proteomes" id="UP000823612"/>
    </source>
</evidence>
<protein>
    <submittedName>
        <fullName evidence="2">Uncharacterized protein</fullName>
    </submittedName>
</protein>
<feature type="region of interest" description="Disordered" evidence="1">
    <location>
        <begin position="141"/>
        <end position="232"/>
    </location>
</feature>
<name>A0A9D9DRY8_9BACT</name>
<organism evidence="2 3">
    <name type="scientific">Candidatus Pullibacteroides excrementavium</name>
    <dbReference type="NCBI Taxonomy" id="2840905"/>
    <lineage>
        <taxon>Bacteria</taxon>
        <taxon>Pseudomonadati</taxon>
        <taxon>Bacteroidota</taxon>
        <taxon>Bacteroidia</taxon>
        <taxon>Bacteroidales</taxon>
        <taxon>Candidatus Pullibacteroides</taxon>
    </lineage>
</organism>
<dbReference type="AlphaFoldDB" id="A0A9D9DRY8"/>